<organism evidence="1 2">
    <name type="scientific">Liparis tanakae</name>
    <name type="common">Tanaka's snailfish</name>
    <dbReference type="NCBI Taxonomy" id="230148"/>
    <lineage>
        <taxon>Eukaryota</taxon>
        <taxon>Metazoa</taxon>
        <taxon>Chordata</taxon>
        <taxon>Craniata</taxon>
        <taxon>Vertebrata</taxon>
        <taxon>Euteleostomi</taxon>
        <taxon>Actinopterygii</taxon>
        <taxon>Neopterygii</taxon>
        <taxon>Teleostei</taxon>
        <taxon>Neoteleostei</taxon>
        <taxon>Acanthomorphata</taxon>
        <taxon>Eupercaria</taxon>
        <taxon>Perciformes</taxon>
        <taxon>Cottioidei</taxon>
        <taxon>Cottales</taxon>
        <taxon>Liparidae</taxon>
        <taxon>Liparis</taxon>
    </lineage>
</organism>
<dbReference type="OrthoDB" id="1923775at2759"/>
<dbReference type="PANTHER" id="PTHR10185">
    <property type="entry name" value="PHOSPHOLIPASE D - RELATED"/>
    <property type="match status" value="1"/>
</dbReference>
<dbReference type="AlphaFoldDB" id="A0A4Z2JAN1"/>
<dbReference type="InterPro" id="IPR050874">
    <property type="entry name" value="Diverse_PLD-related"/>
</dbReference>
<evidence type="ECO:0000313" key="2">
    <source>
        <dbReference type="Proteomes" id="UP000314294"/>
    </source>
</evidence>
<evidence type="ECO:0000313" key="1">
    <source>
        <dbReference type="EMBL" id="TNN87170.1"/>
    </source>
</evidence>
<comment type="caution">
    <text evidence="1">The sequence shown here is derived from an EMBL/GenBank/DDBJ whole genome shotgun (WGS) entry which is preliminary data.</text>
</comment>
<protein>
    <submittedName>
        <fullName evidence="1">Phospholipase D4</fullName>
    </submittedName>
</protein>
<dbReference type="Proteomes" id="UP000314294">
    <property type="component" value="Unassembled WGS sequence"/>
</dbReference>
<reference evidence="1 2" key="1">
    <citation type="submission" date="2019-03" db="EMBL/GenBank/DDBJ databases">
        <title>First draft genome of Liparis tanakae, snailfish: a comprehensive survey of snailfish specific genes.</title>
        <authorList>
            <person name="Kim W."/>
            <person name="Song I."/>
            <person name="Jeong J.-H."/>
            <person name="Kim D."/>
            <person name="Kim S."/>
            <person name="Ryu S."/>
            <person name="Song J.Y."/>
            <person name="Lee S.K."/>
        </authorList>
    </citation>
    <scope>NUCLEOTIDE SEQUENCE [LARGE SCALE GENOMIC DNA]</scope>
    <source>
        <tissue evidence="1">Muscle</tissue>
    </source>
</reference>
<accession>A0A4Z2JAN1</accession>
<sequence>MALVESIPQQLKYKDNATFGIPLENVWKDLISMAEGQVEVVSFYWTLTGEDIGVESASDIPGRGILKDLQELPSRNVSVRVLTSVPSVRTNSTDFEILKQKGLGASCLFFASCFYL</sequence>
<gene>
    <name evidence="1" type="primary">PLD4_0</name>
    <name evidence="1" type="ORF">EYF80_002372</name>
</gene>
<keyword evidence="2" id="KW-1185">Reference proteome</keyword>
<dbReference type="Gene3D" id="3.30.870.10">
    <property type="entry name" value="Endonuclease Chain A"/>
    <property type="match status" value="1"/>
</dbReference>
<dbReference type="EMBL" id="SRLO01000011">
    <property type="protein sequence ID" value="TNN87170.1"/>
    <property type="molecule type" value="Genomic_DNA"/>
</dbReference>
<dbReference type="PANTHER" id="PTHR10185:SF8">
    <property type="entry name" value="5'-3' EXONUCLEASE PLD4"/>
    <property type="match status" value="1"/>
</dbReference>
<dbReference type="SUPFAM" id="SSF56024">
    <property type="entry name" value="Phospholipase D/nuclease"/>
    <property type="match status" value="1"/>
</dbReference>
<proteinExistence type="predicted"/>
<name>A0A4Z2JAN1_9TELE</name>